<reference evidence="3" key="1">
    <citation type="journal article" date="2019" name="Int. J. Syst. Evol. Microbiol.">
        <title>The Global Catalogue of Microorganisms (GCM) 10K type strain sequencing project: providing services to taxonomists for standard genome sequencing and annotation.</title>
        <authorList>
            <consortium name="The Broad Institute Genomics Platform"/>
            <consortium name="The Broad Institute Genome Sequencing Center for Infectious Disease"/>
            <person name="Wu L."/>
            <person name="Ma J."/>
        </authorList>
    </citation>
    <scope>NUCLEOTIDE SEQUENCE [LARGE SCALE GENOMIC DNA]</scope>
    <source>
        <strain evidence="3">CGMCC 1.15407</strain>
    </source>
</reference>
<name>A0ABQ1V2G2_9BACT</name>
<dbReference type="InterPro" id="IPR043004">
    <property type="entry name" value="MvaI_BcnI_cat"/>
</dbReference>
<organism evidence="2 3">
    <name type="scientific">Echinicola rosea</name>
    <dbReference type="NCBI Taxonomy" id="1807691"/>
    <lineage>
        <taxon>Bacteria</taxon>
        <taxon>Pseudomonadati</taxon>
        <taxon>Bacteroidota</taxon>
        <taxon>Cytophagia</taxon>
        <taxon>Cytophagales</taxon>
        <taxon>Cyclobacteriaceae</taxon>
        <taxon>Echinicola</taxon>
    </lineage>
</organism>
<proteinExistence type="predicted"/>
<gene>
    <name evidence="2" type="ORF">GCM10011339_22030</name>
</gene>
<keyword evidence="3" id="KW-1185">Reference proteome</keyword>
<dbReference type="InterPro" id="IPR029127">
    <property type="entry name" value="MvaI_BcnI"/>
</dbReference>
<evidence type="ECO:0000259" key="1">
    <source>
        <dbReference type="Pfam" id="PF15515"/>
    </source>
</evidence>
<protein>
    <recommendedName>
        <fullName evidence="1">MvaI/BcnI restriction endonuclease domain-containing protein</fullName>
    </recommendedName>
</protein>
<evidence type="ECO:0000313" key="3">
    <source>
        <dbReference type="Proteomes" id="UP000647339"/>
    </source>
</evidence>
<evidence type="ECO:0000313" key="2">
    <source>
        <dbReference type="EMBL" id="GGF33412.1"/>
    </source>
</evidence>
<dbReference type="Pfam" id="PF15515">
    <property type="entry name" value="MvaI_BcnI"/>
    <property type="match status" value="1"/>
</dbReference>
<dbReference type="Proteomes" id="UP000647339">
    <property type="component" value="Unassembled WGS sequence"/>
</dbReference>
<dbReference type="RefSeq" id="WP_137401538.1">
    <property type="nucleotide sequence ID" value="NZ_BMIU01000009.1"/>
</dbReference>
<sequence length="433" mass="49175">MNLETLLDIFDNNGCSRVYVKNLSPNDNSKNQVYLAGSFDILNVFPINEIIADSSGKWKKDRFKASVSFSWIQEDSSIYPAPNAQLILYPKYPEVRFSGFLARCHNPPSSLMTQRLEGRLLFLAANKLGKIFGHVSDPNCTITKEFNNLSELSQHGVFKVIDVPSSQNSKLLLLKELTRIHDLGWITSKRLSTEGLVIPCKSSNCGGYTLEAELGITPNGYSEPDYLGWELKQFGVQNFQKIYRSVITLMTPEPNGGIYKEEGVEAFIRKFGYPDLRGRKDRINFGGIHKVGIRHPRTKLRMELIGFDNSINKIKQTDGRIALIDDYGTEAASWSFTSLIKHWNRKHNQACFIPSISLTVPERKYHFGSNIILGEGTDFIFVLNELFKGNIYYDPGIKLENASTKPKSKRRSQFRTKSSSLINLYQNHELIQL</sequence>
<accession>A0ABQ1V2G2</accession>
<feature type="domain" description="MvaI/BcnI restriction endonuclease" evidence="1">
    <location>
        <begin position="175"/>
        <end position="425"/>
    </location>
</feature>
<dbReference type="EMBL" id="BMIU01000009">
    <property type="protein sequence ID" value="GGF33412.1"/>
    <property type="molecule type" value="Genomic_DNA"/>
</dbReference>
<dbReference type="Gene3D" id="3.40.210.20">
    <property type="entry name" value="MvaI/BcnI restriction endonuclease, catalytic domain"/>
    <property type="match status" value="1"/>
</dbReference>
<comment type="caution">
    <text evidence="2">The sequence shown here is derived from an EMBL/GenBank/DDBJ whole genome shotgun (WGS) entry which is preliminary data.</text>
</comment>